<feature type="region of interest" description="Disordered" evidence="5">
    <location>
        <begin position="907"/>
        <end position="927"/>
    </location>
</feature>
<organism evidence="10 11">
    <name type="scientific">Aspergillus granulosus</name>
    <dbReference type="NCBI Taxonomy" id="176169"/>
    <lineage>
        <taxon>Eukaryota</taxon>
        <taxon>Fungi</taxon>
        <taxon>Dikarya</taxon>
        <taxon>Ascomycota</taxon>
        <taxon>Pezizomycotina</taxon>
        <taxon>Eurotiomycetes</taxon>
        <taxon>Eurotiomycetidae</taxon>
        <taxon>Eurotiales</taxon>
        <taxon>Aspergillaceae</taxon>
        <taxon>Aspergillus</taxon>
        <taxon>Aspergillus subgen. Nidulantes</taxon>
    </lineage>
</organism>
<evidence type="ECO:0000256" key="1">
    <source>
        <dbReference type="ARBA" id="ARBA00001445"/>
    </source>
</evidence>
<evidence type="ECO:0000313" key="10">
    <source>
        <dbReference type="EMBL" id="KAL2810242.1"/>
    </source>
</evidence>
<gene>
    <name evidence="10" type="ORF">BJX63DRAFT_434408</name>
</gene>
<evidence type="ECO:0000256" key="4">
    <source>
        <dbReference type="SAM" id="Coils"/>
    </source>
</evidence>
<dbReference type="Pfam" id="PF25788">
    <property type="entry name" value="Ig_Rha78A_N"/>
    <property type="match status" value="1"/>
</dbReference>
<feature type="domain" description="Bacterial alpha-L-rhamnosidase N-terminal" evidence="7">
    <location>
        <begin position="148"/>
        <end position="315"/>
    </location>
</feature>
<feature type="coiled-coil region" evidence="4">
    <location>
        <begin position="622"/>
        <end position="649"/>
    </location>
</feature>
<keyword evidence="4" id="KW-0175">Coiled coil</keyword>
<dbReference type="PANTHER" id="PTHR33307:SF6">
    <property type="entry name" value="ALPHA-RHAMNOSIDASE (EUROFUNG)-RELATED"/>
    <property type="match status" value="1"/>
</dbReference>
<dbReference type="Gene3D" id="2.60.420.10">
    <property type="entry name" value="Maltose phosphorylase, domain 3"/>
    <property type="match status" value="1"/>
</dbReference>
<protein>
    <recommendedName>
        <fullName evidence="2">alpha-L-rhamnosidase</fullName>
        <ecNumber evidence="2">3.2.1.40</ecNumber>
    </recommendedName>
</protein>
<evidence type="ECO:0000256" key="2">
    <source>
        <dbReference type="ARBA" id="ARBA00012652"/>
    </source>
</evidence>
<dbReference type="InterPro" id="IPR012341">
    <property type="entry name" value="6hp_glycosidase-like_sf"/>
</dbReference>
<dbReference type="InterPro" id="IPR013737">
    <property type="entry name" value="Bac_rhamnosid_N"/>
</dbReference>
<dbReference type="PANTHER" id="PTHR33307">
    <property type="entry name" value="ALPHA-RHAMNOSIDASE (EUROFUNG)"/>
    <property type="match status" value="1"/>
</dbReference>
<reference evidence="10 11" key="1">
    <citation type="submission" date="2024-07" db="EMBL/GenBank/DDBJ databases">
        <title>Section-level genome sequencing and comparative genomics of Aspergillus sections Usti and Cavernicolus.</title>
        <authorList>
            <consortium name="Lawrence Berkeley National Laboratory"/>
            <person name="Nybo J.L."/>
            <person name="Vesth T.C."/>
            <person name="Theobald S."/>
            <person name="Frisvad J.C."/>
            <person name="Larsen T.O."/>
            <person name="Kjaerboelling I."/>
            <person name="Rothschild-Mancinelli K."/>
            <person name="Lyhne E.K."/>
            <person name="Kogle M.E."/>
            <person name="Barry K."/>
            <person name="Clum A."/>
            <person name="Na H."/>
            <person name="Ledsgaard L."/>
            <person name="Lin J."/>
            <person name="Lipzen A."/>
            <person name="Kuo A."/>
            <person name="Riley R."/>
            <person name="Mondo S."/>
            <person name="Labutti K."/>
            <person name="Haridas S."/>
            <person name="Pangalinan J."/>
            <person name="Salamov A.A."/>
            <person name="Simmons B.A."/>
            <person name="Magnuson J.K."/>
            <person name="Chen J."/>
            <person name="Drula E."/>
            <person name="Henrissat B."/>
            <person name="Wiebenga A."/>
            <person name="Lubbers R.J."/>
            <person name="Gomes A.C."/>
            <person name="Makela M.R."/>
            <person name="Stajich J."/>
            <person name="Grigoriev I.V."/>
            <person name="Mortensen U.H."/>
            <person name="De Vries R.P."/>
            <person name="Baker S.E."/>
            <person name="Andersen M.R."/>
        </authorList>
    </citation>
    <scope>NUCLEOTIDE SEQUENCE [LARGE SCALE GENOMIC DNA]</scope>
    <source>
        <strain evidence="10 11">CBS 588.65</strain>
    </source>
</reference>
<dbReference type="InterPro" id="IPR008928">
    <property type="entry name" value="6-hairpin_glycosidase_sf"/>
</dbReference>
<keyword evidence="3" id="KW-0378">Hydrolase</keyword>
<dbReference type="Pfam" id="PF08531">
    <property type="entry name" value="Bac_rhamnosid_N"/>
    <property type="match status" value="1"/>
</dbReference>
<dbReference type="InterPro" id="IPR035398">
    <property type="entry name" value="Bac_rhamnosid_C"/>
</dbReference>
<feature type="domain" description="Alpha-L-rhamnosidase C-terminal" evidence="9">
    <location>
        <begin position="788"/>
        <end position="832"/>
    </location>
</feature>
<evidence type="ECO:0000256" key="5">
    <source>
        <dbReference type="SAM" id="MobiDB-lite"/>
    </source>
</evidence>
<dbReference type="InterPro" id="IPR035396">
    <property type="entry name" value="Bac_rhamnosid6H"/>
</dbReference>
<keyword evidence="11" id="KW-1185">Reference proteome</keyword>
<evidence type="ECO:0000256" key="3">
    <source>
        <dbReference type="ARBA" id="ARBA00022801"/>
    </source>
</evidence>
<evidence type="ECO:0000259" key="7">
    <source>
        <dbReference type="Pfam" id="PF08531"/>
    </source>
</evidence>
<sequence length="927" mass="103373">MVIVAKVWCEHHETNTIGIGTIEPRISWALTGDNSDKDWEQKRYEIIIQHQDGSVKSTTVNSSDSRLVPWPSRPLASSESATIQVRVTGTDGQVSSWSTPTVVETGLLHPQSWQGCLLVEPDESTEQAAGKHRPVTFRRQFAVPAGVQIARARLYITAHGIYNACINGHRVGDQLLAPGWTSYQQRLVYQTYDIAPQLIACQDNEIQVDVAEGWFCGSLGFARRSNIYGNRLGLLAIIHVELEDGQILRISTDDRWRWTFGGIVEAGLLDGETYDMRASLSIQQPGSISWKRVQTSPYDFDRLVAPDGPPIRKTQDLQVQQVLRSPSGKPILDFGQNFVGWMRVQQMKGPAGAQIRFRFAEVLENGEIGTRPLRSAKCQDTVILDGTDAGIRSWEPKFTFHGFRYVEIDGWPDATIPLVASNFVGVVIHSDIARTGQFRCSNPLLNRLHENIVWSMRGNFVGIPTDCPQRDERLGWTGDLNVFGETASYLYDVSGMLSSWLKDLIVEQSAAGGVVPLVIPYILGDIGPGKAAEAIWGDVAVMLPWTLYQATGDKLLLSRQYPSMKAWLRAIPRSSTTGLWQVSGHKLADWLDPSAPPDDPANAMTDMYLVCDAFLVHVTTLVAQIAAVLDNYKEEASEYAAQAQALRHAFATEYITPSGRLACDTQTAYALAIHFDLLPTAEQQRHAVERLALLIRQRSRFKISTGFAGTPYLGHSLTKVGMANVFYRMLLHRERPSWLYPVTMGATTVWERWDSMLPDGSINPGDMTSFNHYAFGSVASWMHRSICGLRPVEPGWKVFAVEPVPGGGLRWAEAEYQSAFGFCRVRWEIRNGYSSGCGNTQGEEEEEAQDIADAQQQQRFWLQVLVPPNTKCQVRLPGSSELLITGSGCSEWEIGYFPQEWPVRALQPPFRPPDDQIPDDPVLEHGW</sequence>
<dbReference type="InterPro" id="IPR013783">
    <property type="entry name" value="Ig-like_fold"/>
</dbReference>
<evidence type="ECO:0000259" key="9">
    <source>
        <dbReference type="Pfam" id="PF17390"/>
    </source>
</evidence>
<evidence type="ECO:0000259" key="8">
    <source>
        <dbReference type="Pfam" id="PF17389"/>
    </source>
</evidence>
<dbReference type="InterPro" id="IPR008902">
    <property type="entry name" value="Rhamnosid_concanavalin"/>
</dbReference>
<dbReference type="EMBL" id="JBFXLT010000074">
    <property type="protein sequence ID" value="KAL2810242.1"/>
    <property type="molecule type" value="Genomic_DNA"/>
</dbReference>
<dbReference type="EC" id="3.2.1.40" evidence="2"/>
<dbReference type="SUPFAM" id="SSF48208">
    <property type="entry name" value="Six-hairpin glycosidases"/>
    <property type="match status" value="1"/>
</dbReference>
<dbReference type="Gene3D" id="2.60.40.10">
    <property type="entry name" value="Immunoglobulins"/>
    <property type="match status" value="1"/>
</dbReference>
<comment type="caution">
    <text evidence="10">The sequence shown here is derived from an EMBL/GenBank/DDBJ whole genome shotgun (WGS) entry which is preliminary data.</text>
</comment>
<dbReference type="Pfam" id="PF17389">
    <property type="entry name" value="Bac_rhamnosid6H"/>
    <property type="match status" value="1"/>
</dbReference>
<dbReference type="PIRSF" id="PIRSF010631">
    <property type="entry name" value="A-rhamnsds"/>
    <property type="match status" value="1"/>
</dbReference>
<dbReference type="Pfam" id="PF05592">
    <property type="entry name" value="Bac_rhamnosid"/>
    <property type="match status" value="1"/>
</dbReference>
<dbReference type="Gene3D" id="1.50.10.10">
    <property type="match status" value="1"/>
</dbReference>
<dbReference type="Gene3D" id="2.60.120.260">
    <property type="entry name" value="Galactose-binding domain-like"/>
    <property type="match status" value="2"/>
</dbReference>
<feature type="domain" description="Alpha-L-rhamnosidase six-hairpin glycosidase" evidence="8">
    <location>
        <begin position="434"/>
        <end position="786"/>
    </location>
</feature>
<evidence type="ECO:0000313" key="11">
    <source>
        <dbReference type="Proteomes" id="UP001610334"/>
    </source>
</evidence>
<proteinExistence type="predicted"/>
<dbReference type="Proteomes" id="UP001610334">
    <property type="component" value="Unassembled WGS sequence"/>
</dbReference>
<feature type="domain" description="Alpha-L-rhamnosidase concanavalin-like" evidence="6">
    <location>
        <begin position="325"/>
        <end position="429"/>
    </location>
</feature>
<dbReference type="InterPro" id="IPR016007">
    <property type="entry name" value="Alpha_rhamnosid"/>
</dbReference>
<accession>A0ABR4H492</accession>
<dbReference type="Pfam" id="PF17390">
    <property type="entry name" value="Bac_rhamnosid_C"/>
    <property type="match status" value="1"/>
</dbReference>
<name>A0ABR4H492_9EURO</name>
<comment type="catalytic activity">
    <reaction evidence="1">
        <text>Hydrolysis of terminal non-reducing alpha-L-rhamnose residues in alpha-L-rhamnosides.</text>
        <dbReference type="EC" id="3.2.1.40"/>
    </reaction>
</comment>
<evidence type="ECO:0000259" key="6">
    <source>
        <dbReference type="Pfam" id="PF05592"/>
    </source>
</evidence>